<keyword evidence="1" id="KW-1133">Transmembrane helix</keyword>
<evidence type="ECO:0000313" key="3">
    <source>
        <dbReference type="Proteomes" id="UP000799757"/>
    </source>
</evidence>
<keyword evidence="3" id="KW-1185">Reference proteome</keyword>
<organism evidence="2 3">
    <name type="scientific">Melanomma pulvis-pyrius CBS 109.77</name>
    <dbReference type="NCBI Taxonomy" id="1314802"/>
    <lineage>
        <taxon>Eukaryota</taxon>
        <taxon>Fungi</taxon>
        <taxon>Dikarya</taxon>
        <taxon>Ascomycota</taxon>
        <taxon>Pezizomycotina</taxon>
        <taxon>Dothideomycetes</taxon>
        <taxon>Pleosporomycetidae</taxon>
        <taxon>Pleosporales</taxon>
        <taxon>Melanommataceae</taxon>
        <taxon>Melanomma</taxon>
    </lineage>
</organism>
<gene>
    <name evidence="2" type="ORF">K505DRAFT_2057</name>
</gene>
<proteinExistence type="predicted"/>
<sequence length="73" mass="7968">MRSFGWSVGLDISGQGTCFFIHFSSRCCLLCTFPRFLSVGLFLFLSFGISCVSTACPLSMISDQSVSTFFSSV</sequence>
<accession>A0A6A6XJ21</accession>
<evidence type="ECO:0000313" key="2">
    <source>
        <dbReference type="EMBL" id="KAF2796194.1"/>
    </source>
</evidence>
<dbReference type="AlphaFoldDB" id="A0A6A6XJ21"/>
<dbReference type="Proteomes" id="UP000799757">
    <property type="component" value="Unassembled WGS sequence"/>
</dbReference>
<evidence type="ECO:0000256" key="1">
    <source>
        <dbReference type="SAM" id="Phobius"/>
    </source>
</evidence>
<name>A0A6A6XJ21_9PLEO</name>
<feature type="transmembrane region" description="Helical" evidence="1">
    <location>
        <begin position="39"/>
        <end position="61"/>
    </location>
</feature>
<keyword evidence="1" id="KW-0472">Membrane</keyword>
<keyword evidence="1" id="KW-0812">Transmembrane</keyword>
<protein>
    <submittedName>
        <fullName evidence="2">Uncharacterized protein</fullName>
    </submittedName>
</protein>
<reference evidence="2" key="1">
    <citation type="journal article" date="2020" name="Stud. Mycol.">
        <title>101 Dothideomycetes genomes: a test case for predicting lifestyles and emergence of pathogens.</title>
        <authorList>
            <person name="Haridas S."/>
            <person name="Albert R."/>
            <person name="Binder M."/>
            <person name="Bloem J."/>
            <person name="Labutti K."/>
            <person name="Salamov A."/>
            <person name="Andreopoulos B."/>
            <person name="Baker S."/>
            <person name="Barry K."/>
            <person name="Bills G."/>
            <person name="Bluhm B."/>
            <person name="Cannon C."/>
            <person name="Castanera R."/>
            <person name="Culley D."/>
            <person name="Daum C."/>
            <person name="Ezra D."/>
            <person name="Gonzalez J."/>
            <person name="Henrissat B."/>
            <person name="Kuo A."/>
            <person name="Liang C."/>
            <person name="Lipzen A."/>
            <person name="Lutzoni F."/>
            <person name="Magnuson J."/>
            <person name="Mondo S."/>
            <person name="Nolan M."/>
            <person name="Ohm R."/>
            <person name="Pangilinan J."/>
            <person name="Park H.-J."/>
            <person name="Ramirez L."/>
            <person name="Alfaro M."/>
            <person name="Sun H."/>
            <person name="Tritt A."/>
            <person name="Yoshinaga Y."/>
            <person name="Zwiers L.-H."/>
            <person name="Turgeon B."/>
            <person name="Goodwin S."/>
            <person name="Spatafora J."/>
            <person name="Crous P."/>
            <person name="Grigoriev I."/>
        </authorList>
    </citation>
    <scope>NUCLEOTIDE SEQUENCE</scope>
    <source>
        <strain evidence="2">CBS 109.77</strain>
    </source>
</reference>
<dbReference type="EMBL" id="MU001837">
    <property type="protein sequence ID" value="KAF2796194.1"/>
    <property type="molecule type" value="Genomic_DNA"/>
</dbReference>